<proteinExistence type="predicted"/>
<dbReference type="EMBL" id="CP139960">
    <property type="protein sequence ID" value="WQD40243.1"/>
    <property type="molecule type" value="Genomic_DNA"/>
</dbReference>
<dbReference type="PROSITE" id="PS51257">
    <property type="entry name" value="PROKAR_LIPOPROTEIN"/>
    <property type="match status" value="1"/>
</dbReference>
<evidence type="ECO:0000313" key="1">
    <source>
        <dbReference type="EMBL" id="WQD40243.1"/>
    </source>
</evidence>
<sequence length="279" mass="31120">MKLFTYSLLAIVLLAVSCTKEIPTPDNKKETDELKLVKTFTNATHSVNLYTENGKIQQGYNKIYLQIKNSDGTAVNNANASWKPLMHMMNMSHACPYSAISKSSGRQSLLEGYIIFQMAGNASEYWELEINYTIGGKDYTAKNTIDVPATDKRNVASFKGSDNVNYIIALVSPSSPKVAVNDMQAMIFRMQDMLNFPVVNNYRIKIDPRMPGMGNHSSPNSVDLTQNTGDKNYYGKLSLTMTGYWRINLQLQNEAGAIVKGEPVTATNESSSIFFEIEF</sequence>
<accession>A0ABZ0WC25</accession>
<gene>
    <name evidence="1" type="ORF">U0035_08810</name>
</gene>
<evidence type="ECO:0000313" key="2">
    <source>
        <dbReference type="Proteomes" id="UP001325680"/>
    </source>
</evidence>
<protein>
    <submittedName>
        <fullName evidence="1">FixH family protein</fullName>
    </submittedName>
</protein>
<organism evidence="1 2">
    <name type="scientific">Niabella yanshanensis</name>
    <dbReference type="NCBI Taxonomy" id="577386"/>
    <lineage>
        <taxon>Bacteria</taxon>
        <taxon>Pseudomonadati</taxon>
        <taxon>Bacteroidota</taxon>
        <taxon>Chitinophagia</taxon>
        <taxon>Chitinophagales</taxon>
        <taxon>Chitinophagaceae</taxon>
        <taxon>Niabella</taxon>
    </lineage>
</organism>
<keyword evidence="2" id="KW-1185">Reference proteome</keyword>
<dbReference type="Proteomes" id="UP001325680">
    <property type="component" value="Chromosome"/>
</dbReference>
<reference evidence="1 2" key="1">
    <citation type="submission" date="2023-12" db="EMBL/GenBank/DDBJ databases">
        <title>Genome sequencing and assembly of bacterial species from a model synthetic community.</title>
        <authorList>
            <person name="Hogle S.L."/>
        </authorList>
    </citation>
    <scope>NUCLEOTIDE SEQUENCE [LARGE SCALE GENOMIC DNA]</scope>
    <source>
        <strain evidence="1 2">HAMBI_3031</strain>
    </source>
</reference>
<name>A0ABZ0WC25_9BACT</name>
<dbReference type="RefSeq" id="WP_114789625.1">
    <property type="nucleotide sequence ID" value="NZ_CP139960.1"/>
</dbReference>